<proteinExistence type="predicted"/>
<dbReference type="PATRIC" id="fig|84022.6.peg.489"/>
<reference evidence="1 2" key="1">
    <citation type="submission" date="2014-10" db="EMBL/GenBank/DDBJ databases">
        <title>Genome sequence of Clostridium aceticum DSM 1496.</title>
        <authorList>
            <person name="Poehlein A."/>
            <person name="Schiel-Bengelsdorf B."/>
            <person name="Gottschalk G."/>
            <person name="Duerre P."/>
            <person name="Daniel R."/>
        </authorList>
    </citation>
    <scope>NUCLEOTIDE SEQUENCE [LARGE SCALE GENOMIC DNA]</scope>
    <source>
        <strain evidence="1 2">DSM 1496</strain>
    </source>
</reference>
<dbReference type="Proteomes" id="UP000035704">
    <property type="component" value="Chromosome"/>
</dbReference>
<gene>
    <name evidence="1" type="ORF">CACET_c04850</name>
</gene>
<protein>
    <submittedName>
        <fullName evidence="1">Uncharacterized protein</fullName>
    </submittedName>
</protein>
<organism evidence="1 2">
    <name type="scientific">Clostridium aceticum</name>
    <dbReference type="NCBI Taxonomy" id="84022"/>
    <lineage>
        <taxon>Bacteria</taxon>
        <taxon>Bacillati</taxon>
        <taxon>Bacillota</taxon>
        <taxon>Clostridia</taxon>
        <taxon>Eubacteriales</taxon>
        <taxon>Clostridiaceae</taxon>
        <taxon>Clostridium</taxon>
    </lineage>
</organism>
<name>A0A0G3W830_9CLOT</name>
<dbReference type="AlphaFoldDB" id="A0A0G3W830"/>
<evidence type="ECO:0000313" key="2">
    <source>
        <dbReference type="Proteomes" id="UP000035704"/>
    </source>
</evidence>
<dbReference type="KEGG" id="cace:CACET_c04850"/>
<keyword evidence="2" id="KW-1185">Reference proteome</keyword>
<sequence length="31" mass="3440">MSGNSNVSPEEKLLAVTIHLNNSKINLMKQE</sequence>
<evidence type="ECO:0000313" key="1">
    <source>
        <dbReference type="EMBL" id="AKL93995.1"/>
    </source>
</evidence>
<dbReference type="EMBL" id="CP009687">
    <property type="protein sequence ID" value="AKL93995.1"/>
    <property type="molecule type" value="Genomic_DNA"/>
</dbReference>
<accession>A0A0G3W830</accession>